<accession>A0A1N6RYI1</accession>
<protein>
    <recommendedName>
        <fullName evidence="1">D-inositol 3-phosphate glycosyltransferase</fullName>
    </recommendedName>
</protein>
<dbReference type="InterPro" id="IPR050194">
    <property type="entry name" value="Glycosyltransferase_grp1"/>
</dbReference>
<dbReference type="Pfam" id="PF13579">
    <property type="entry name" value="Glyco_trans_4_4"/>
    <property type="match status" value="1"/>
</dbReference>
<keyword evidence="2" id="KW-0328">Glycosyltransferase</keyword>
<feature type="domain" description="Glycosyltransferase subfamily 4-like N-terminal" evidence="5">
    <location>
        <begin position="21"/>
        <end position="183"/>
    </location>
</feature>
<proteinExistence type="predicted"/>
<dbReference type="GO" id="GO:0016757">
    <property type="term" value="F:glycosyltransferase activity"/>
    <property type="evidence" value="ECO:0007669"/>
    <property type="project" value="UniProtKB-KW"/>
</dbReference>
<dbReference type="Gene3D" id="3.40.50.2000">
    <property type="entry name" value="Glycogen Phosphorylase B"/>
    <property type="match status" value="2"/>
</dbReference>
<evidence type="ECO:0000256" key="3">
    <source>
        <dbReference type="ARBA" id="ARBA00022679"/>
    </source>
</evidence>
<keyword evidence="7" id="KW-1185">Reference proteome</keyword>
<feature type="domain" description="Glycosyl transferase family 1" evidence="4">
    <location>
        <begin position="197"/>
        <end position="355"/>
    </location>
</feature>
<dbReference type="RefSeq" id="WP_244550437.1">
    <property type="nucleotide sequence ID" value="NZ_FTMI01000003.1"/>
</dbReference>
<dbReference type="InterPro" id="IPR028098">
    <property type="entry name" value="Glyco_trans_4-like_N"/>
</dbReference>
<evidence type="ECO:0000259" key="4">
    <source>
        <dbReference type="Pfam" id="PF00534"/>
    </source>
</evidence>
<dbReference type="SUPFAM" id="SSF53756">
    <property type="entry name" value="UDP-Glycosyltransferase/glycogen phosphorylase"/>
    <property type="match status" value="1"/>
</dbReference>
<dbReference type="InterPro" id="IPR001296">
    <property type="entry name" value="Glyco_trans_1"/>
</dbReference>
<name>A0A1N6RYI1_9MICO</name>
<keyword evidence="3 6" id="KW-0808">Transferase</keyword>
<dbReference type="AlphaFoldDB" id="A0A1N6RYI1"/>
<dbReference type="PANTHER" id="PTHR45947">
    <property type="entry name" value="SULFOQUINOVOSYL TRANSFERASE SQD2"/>
    <property type="match status" value="1"/>
</dbReference>
<evidence type="ECO:0000259" key="5">
    <source>
        <dbReference type="Pfam" id="PF13579"/>
    </source>
</evidence>
<reference evidence="7" key="1">
    <citation type="submission" date="2017-01" db="EMBL/GenBank/DDBJ databases">
        <authorList>
            <person name="Varghese N."/>
            <person name="Submissions S."/>
        </authorList>
    </citation>
    <scope>NUCLEOTIDE SEQUENCE [LARGE SCALE GENOMIC DNA]</scope>
    <source>
        <strain evidence="7">3bp</strain>
    </source>
</reference>
<evidence type="ECO:0000256" key="1">
    <source>
        <dbReference type="ARBA" id="ARBA00021292"/>
    </source>
</evidence>
<sequence>MPPRLRVLHVATLLTPDGAYGGPVRVATNQVRSLRARGHDAVLVAAASGFDRLPTTWDGVPVVTFPAVRAVPGTGFAGLAAPAMVRWIRTHGARADVAHVHLARDLVTLPAAAAWSRSGKPFVTQTHGMVMPSRHPFAAPLDAVLTRRVVARASTSFALTPVEEAGLRTLFGRAATVRRLVNGVPLPAEGVPLADPRHPEVLFLARLHARKRPLAFVEAAARLAARFPTARFTLVGPDEGQAAAVRERIADLPGDARARVSWEGALPPERTARRLARSALYVLPSVDEPFPMSVLEAMSCGVPVVVTRSCGLAAPVERAGAGAVVGEDVDDLVAAVAAFLEDPAHRRATGVRARELVREDYSMETVAEELEQAYTR</sequence>
<dbReference type="PANTHER" id="PTHR45947:SF3">
    <property type="entry name" value="SULFOQUINOVOSYL TRANSFERASE SQD2"/>
    <property type="match status" value="1"/>
</dbReference>
<evidence type="ECO:0000313" key="6">
    <source>
        <dbReference type="EMBL" id="SIQ33756.1"/>
    </source>
</evidence>
<dbReference type="Pfam" id="PF00534">
    <property type="entry name" value="Glycos_transf_1"/>
    <property type="match status" value="1"/>
</dbReference>
<dbReference type="EMBL" id="FTMI01000003">
    <property type="protein sequence ID" value="SIQ33756.1"/>
    <property type="molecule type" value="Genomic_DNA"/>
</dbReference>
<gene>
    <name evidence="6" type="ORF">SAMN05518682_2179</name>
</gene>
<evidence type="ECO:0000313" key="7">
    <source>
        <dbReference type="Proteomes" id="UP000186235"/>
    </source>
</evidence>
<organism evidence="6 7">
    <name type="scientific">Cellulosimicrobium aquatile</name>
    <dbReference type="NCBI Taxonomy" id="1612203"/>
    <lineage>
        <taxon>Bacteria</taxon>
        <taxon>Bacillati</taxon>
        <taxon>Actinomycetota</taxon>
        <taxon>Actinomycetes</taxon>
        <taxon>Micrococcales</taxon>
        <taxon>Promicromonosporaceae</taxon>
        <taxon>Cellulosimicrobium</taxon>
    </lineage>
</organism>
<evidence type="ECO:0000256" key="2">
    <source>
        <dbReference type="ARBA" id="ARBA00022676"/>
    </source>
</evidence>
<dbReference type="Proteomes" id="UP000186235">
    <property type="component" value="Unassembled WGS sequence"/>
</dbReference>
<dbReference type="GO" id="GO:1901137">
    <property type="term" value="P:carbohydrate derivative biosynthetic process"/>
    <property type="evidence" value="ECO:0007669"/>
    <property type="project" value="UniProtKB-ARBA"/>
</dbReference>